<organism evidence="7">
    <name type="scientific">Arthroderma gypseum (strain ATCC MYA-4604 / CBS 118893)</name>
    <name type="common">Microsporum gypseum</name>
    <dbReference type="NCBI Taxonomy" id="535722"/>
    <lineage>
        <taxon>Eukaryota</taxon>
        <taxon>Fungi</taxon>
        <taxon>Dikarya</taxon>
        <taxon>Ascomycota</taxon>
        <taxon>Pezizomycotina</taxon>
        <taxon>Eurotiomycetes</taxon>
        <taxon>Eurotiomycetidae</taxon>
        <taxon>Onygenales</taxon>
        <taxon>Arthrodermataceae</taxon>
        <taxon>Nannizzia</taxon>
    </lineage>
</organism>
<dbReference type="GO" id="GO:1990140">
    <property type="term" value="C:molybdopterin synthase complex"/>
    <property type="evidence" value="ECO:0007669"/>
    <property type="project" value="UniProtKB-UniRule"/>
</dbReference>
<reference evidence="7" key="1">
    <citation type="journal article" date="2012" name="MBio">
        <title>Comparative genome analysis of Trichophyton rubrum and related dermatophytes reveals candidate genes involved in infection.</title>
        <authorList>
            <person name="Martinez D.A."/>
            <person name="Oliver B.G."/>
            <person name="Graeser Y."/>
            <person name="Goldberg J.M."/>
            <person name="Li W."/>
            <person name="Martinez-Rossi N.M."/>
            <person name="Monod M."/>
            <person name="Shelest E."/>
            <person name="Barton R.C."/>
            <person name="Birch E."/>
            <person name="Brakhage A.A."/>
            <person name="Chen Z."/>
            <person name="Gurr S.J."/>
            <person name="Heiman D."/>
            <person name="Heitman J."/>
            <person name="Kosti I."/>
            <person name="Rossi A."/>
            <person name="Saif S."/>
            <person name="Samalova M."/>
            <person name="Saunders C.W."/>
            <person name="Shea T."/>
            <person name="Summerbell R.C."/>
            <person name="Xu J."/>
            <person name="Young S."/>
            <person name="Zeng Q."/>
            <person name="Birren B.W."/>
            <person name="Cuomo C.A."/>
            <person name="White T.C."/>
        </authorList>
    </citation>
    <scope>NUCLEOTIDE SEQUENCE [LARGE SCALE GENOMIC DNA]</scope>
    <source>
        <strain evidence="7">ATCC MYA-4604 / CBS 118893</strain>
    </source>
</reference>
<dbReference type="OMA" id="WKHQFFA"/>
<keyword evidence="3 4" id="KW-0501">Molybdenum cofactor biosynthesis</keyword>
<dbReference type="VEuPathDB" id="FungiDB:MGYG_05835"/>
<evidence type="ECO:0000313" key="6">
    <source>
        <dbReference type="EMBL" id="EFR02835.1"/>
    </source>
</evidence>
<comment type="catalytic activity">
    <reaction evidence="4">
        <text>2 [molybdopterin-synthase sulfur-carrier protein]-C-terminal-Gly-aminoethanethioate + cyclic pyranopterin phosphate + H2O = molybdopterin + 2 [molybdopterin-synthase sulfur-carrier protein]-C-terminal Gly-Gly + 2 H(+)</text>
        <dbReference type="Rhea" id="RHEA:26333"/>
        <dbReference type="Rhea" id="RHEA-COMP:12202"/>
        <dbReference type="Rhea" id="RHEA-COMP:19907"/>
        <dbReference type="ChEBI" id="CHEBI:15377"/>
        <dbReference type="ChEBI" id="CHEBI:15378"/>
        <dbReference type="ChEBI" id="CHEBI:58698"/>
        <dbReference type="ChEBI" id="CHEBI:59648"/>
        <dbReference type="ChEBI" id="CHEBI:90778"/>
        <dbReference type="ChEBI" id="CHEBI:232372"/>
        <dbReference type="EC" id="2.8.1.12"/>
    </reaction>
</comment>
<comment type="subunit">
    <text evidence="4">Heterotetramer; composed of 2 small (MOCS2A) and 2 large (MOCS2B) subunits.</text>
</comment>
<dbReference type="InterPro" id="IPR028888">
    <property type="entry name" value="MOCS2B_euk"/>
</dbReference>
<dbReference type="InParanoid" id="E4UY55"/>
<evidence type="ECO:0000313" key="7">
    <source>
        <dbReference type="Proteomes" id="UP000002669"/>
    </source>
</evidence>
<comment type="subcellular location">
    <subcellularLocation>
        <location evidence="4">Cytoplasm</location>
    </subcellularLocation>
</comment>
<evidence type="ECO:0000256" key="3">
    <source>
        <dbReference type="ARBA" id="ARBA00023150"/>
    </source>
</evidence>
<comment type="similarity">
    <text evidence="4">Belongs to the MoaE family. MOCS2B subfamily.</text>
</comment>
<dbReference type="OrthoDB" id="5531344at2759"/>
<evidence type="ECO:0000256" key="2">
    <source>
        <dbReference type="ARBA" id="ARBA00022679"/>
    </source>
</evidence>
<dbReference type="STRING" id="535722.E4UY55"/>
<dbReference type="AlphaFoldDB" id="E4UY55"/>
<comment type="pathway">
    <text evidence="4">Cofactor biosynthesis; molybdopterin biosynthesis.</text>
</comment>
<feature type="region of interest" description="Disordered" evidence="5">
    <location>
        <begin position="171"/>
        <end position="194"/>
    </location>
</feature>
<name>E4UY55_ARTGP</name>
<accession>E4UY55</accession>
<protein>
    <recommendedName>
        <fullName evidence="4">Molybdopterin synthase catalytic subunit</fullName>
        <ecNumber evidence="4">2.8.1.12</ecNumber>
    </recommendedName>
    <alternativeName>
        <fullName evidence="4">Common component for nitrate reductase and xanthine dehydrogenase protein H</fullName>
    </alternativeName>
    <alternativeName>
        <fullName evidence="4">Molybdenum cofactor synthesis protein 2 large subunit</fullName>
    </alternativeName>
    <alternativeName>
        <fullName evidence="4">Molybdenum cofactor synthesis protein 2B</fullName>
        <shortName evidence="4">MOCS2B</shortName>
    </alternativeName>
</protein>
<keyword evidence="1 4" id="KW-0963">Cytoplasm</keyword>
<evidence type="ECO:0000256" key="5">
    <source>
        <dbReference type="SAM" id="MobiDB-lite"/>
    </source>
</evidence>
<dbReference type="CDD" id="cd00756">
    <property type="entry name" value="MoaE"/>
    <property type="match status" value="1"/>
</dbReference>
<feature type="compositionally biased region" description="Basic and acidic residues" evidence="5">
    <location>
        <begin position="181"/>
        <end position="194"/>
    </location>
</feature>
<dbReference type="SUPFAM" id="SSF54690">
    <property type="entry name" value="Molybdopterin synthase subunit MoaE"/>
    <property type="match status" value="1"/>
</dbReference>
<dbReference type="eggNOG" id="KOG3307">
    <property type="taxonomic scope" value="Eukaryota"/>
</dbReference>
<proteinExistence type="inferred from homology"/>
<sequence>MATEGKEGKEGQDRARGAMADLEEQTPAHLNPANFPQRLAHPESNIRVELTYGPLAPSEYTAHVRSPHAGANVLFLGTTRSSFADRPVARLAYSSYAPMALETMMAIAKEHTGKHGLTGVSIAHRLGEVAVGEESIAIAVSAAHRGPAWRAAEEILEKCKEKVEIWKREDFADDSSSAEWRANRDRDAEGKPVQ</sequence>
<keyword evidence="7" id="KW-1185">Reference proteome</keyword>
<dbReference type="Pfam" id="PF02391">
    <property type="entry name" value="MoaE"/>
    <property type="match status" value="1"/>
</dbReference>
<comment type="function">
    <text evidence="4">Catalytic subunit of the molybdopterin synthase complex, a complex that catalyzes the conversion of precursor Z into molybdopterin. Acts by mediating the incorporation of 2 sulfur atoms from thiocarboxylated MOCS2A into precursor Z to generate a dithiolene group.</text>
</comment>
<evidence type="ECO:0000256" key="1">
    <source>
        <dbReference type="ARBA" id="ARBA00022490"/>
    </source>
</evidence>
<feature type="binding site" evidence="4">
    <location>
        <begin position="144"/>
        <end position="145"/>
    </location>
    <ligand>
        <name>substrate</name>
    </ligand>
</feature>
<dbReference type="InterPro" id="IPR003448">
    <property type="entry name" value="Mopterin_biosynth_MoaE"/>
</dbReference>
<dbReference type="PANTHER" id="PTHR23404">
    <property type="entry name" value="MOLYBDOPTERIN SYNTHASE RELATED"/>
    <property type="match status" value="1"/>
</dbReference>
<dbReference type="GO" id="GO:0030366">
    <property type="term" value="F:molybdopterin synthase activity"/>
    <property type="evidence" value="ECO:0007669"/>
    <property type="project" value="UniProtKB-UniRule"/>
</dbReference>
<dbReference type="RefSeq" id="XP_003173246.1">
    <property type="nucleotide sequence ID" value="XM_003173198.1"/>
</dbReference>
<evidence type="ECO:0000256" key="4">
    <source>
        <dbReference type="HAMAP-Rule" id="MF_03052"/>
    </source>
</evidence>
<gene>
    <name evidence="4" type="primary">cnxH</name>
    <name evidence="6" type="ORF">MGYG_05835</name>
</gene>
<feature type="binding site" evidence="4">
    <location>
        <begin position="167"/>
        <end position="169"/>
    </location>
    <ligand>
        <name>substrate</name>
    </ligand>
</feature>
<dbReference type="InterPro" id="IPR036563">
    <property type="entry name" value="MoaE_sf"/>
</dbReference>
<dbReference type="Proteomes" id="UP000002669">
    <property type="component" value="Unassembled WGS sequence"/>
</dbReference>
<feature type="binding site" evidence="4">
    <location>
        <position position="160"/>
    </location>
    <ligand>
        <name>substrate</name>
    </ligand>
</feature>
<dbReference type="HOGENOM" id="CLU_089568_3_1_1"/>
<keyword evidence="2 4" id="KW-0808">Transferase</keyword>
<dbReference type="GO" id="GO:0006777">
    <property type="term" value="P:Mo-molybdopterin cofactor biosynthetic process"/>
    <property type="evidence" value="ECO:0007669"/>
    <property type="project" value="UniProtKB-UniRule"/>
</dbReference>
<dbReference type="HAMAP" id="MF_03052">
    <property type="entry name" value="MOC2B"/>
    <property type="match status" value="1"/>
</dbReference>
<dbReference type="Gene3D" id="3.90.1170.40">
    <property type="entry name" value="Molybdopterin biosynthesis MoaE subunit"/>
    <property type="match status" value="1"/>
</dbReference>
<dbReference type="EMBL" id="DS989825">
    <property type="protein sequence ID" value="EFR02835.1"/>
    <property type="molecule type" value="Genomic_DNA"/>
</dbReference>
<dbReference type="GeneID" id="10028525"/>
<dbReference type="EC" id="2.8.1.12" evidence="4"/>
<dbReference type="UniPathway" id="UPA00344"/>